<feature type="domain" description="Reverse transcriptase" evidence="1">
    <location>
        <begin position="1"/>
        <end position="177"/>
    </location>
</feature>
<dbReference type="PANTHER" id="PTHR33332">
    <property type="entry name" value="REVERSE TRANSCRIPTASE DOMAIN-CONTAINING PROTEIN"/>
    <property type="match status" value="1"/>
</dbReference>
<reference evidence="2" key="1">
    <citation type="journal article" date="2018" name="PLoS Negl. Trop. Dis.">
        <title>Sialome diversity of ticks revealed by RNAseq of single tick salivary glands.</title>
        <authorList>
            <person name="Perner J."/>
            <person name="Kropackova S."/>
            <person name="Kopacek P."/>
            <person name="Ribeiro J.M."/>
        </authorList>
    </citation>
    <scope>NUCLEOTIDE SEQUENCE</scope>
    <source>
        <strain evidence="2">Siblings of single egg batch collected in Ceske Budejovice</strain>
        <tissue evidence="2">Salivary glands</tissue>
    </source>
</reference>
<sequence length="372" mass="40870">MDNRVTTDLIQLDLSNAFDTLSIKILIEKLTRAGICGPLLVWLTRFLHGRSQQVLYGCSCSVASAVSSGVPQGSVLGPTLFLLYVNDMPRSDNCLLVQYADDTSIVAPVSSPADSNCLQLYLMEIEKWTQAQHLQISATKSGVIRFTNSRKSDSPCYTVAGSPLAVSDSMCILGVTLTKNLDFSAHVAGVVSKARRTLGFITRVTKPCGPEALRSLYTALVLPTLEYCSAIWSPAQQHLRERLESVQRRATRIIWSRSSGAADVSYNARLRALEWRPLGQRRRTSRVRAVCRLLDGSLAGSHLASVVRVSKRTGQPEPLRGRTTRHSESFIPAAIKDFLTIPLNARNPLPASNDESRELCRLFSHQVASDTS</sequence>
<dbReference type="AlphaFoldDB" id="A0A147BB29"/>
<accession>A0A147BB29</accession>
<name>A0A147BB29_IXORI</name>
<dbReference type="EMBL" id="GEGO01007438">
    <property type="protein sequence ID" value="JAR87966.1"/>
    <property type="molecule type" value="Transcribed_RNA"/>
</dbReference>
<organism evidence="2">
    <name type="scientific">Ixodes ricinus</name>
    <name type="common">Common tick</name>
    <name type="synonym">Acarus ricinus</name>
    <dbReference type="NCBI Taxonomy" id="34613"/>
    <lineage>
        <taxon>Eukaryota</taxon>
        <taxon>Metazoa</taxon>
        <taxon>Ecdysozoa</taxon>
        <taxon>Arthropoda</taxon>
        <taxon>Chelicerata</taxon>
        <taxon>Arachnida</taxon>
        <taxon>Acari</taxon>
        <taxon>Parasitiformes</taxon>
        <taxon>Ixodida</taxon>
        <taxon>Ixodoidea</taxon>
        <taxon>Ixodidae</taxon>
        <taxon>Ixodinae</taxon>
        <taxon>Ixodes</taxon>
    </lineage>
</organism>
<evidence type="ECO:0000313" key="2">
    <source>
        <dbReference type="EMBL" id="JAR87966.1"/>
    </source>
</evidence>
<dbReference type="PROSITE" id="PS50878">
    <property type="entry name" value="RT_POL"/>
    <property type="match status" value="1"/>
</dbReference>
<evidence type="ECO:0000259" key="1">
    <source>
        <dbReference type="PROSITE" id="PS50878"/>
    </source>
</evidence>
<dbReference type="Pfam" id="PF00078">
    <property type="entry name" value="RVT_1"/>
    <property type="match status" value="1"/>
</dbReference>
<dbReference type="InterPro" id="IPR000477">
    <property type="entry name" value="RT_dom"/>
</dbReference>
<proteinExistence type="predicted"/>
<protein>
    <submittedName>
        <fullName evidence="2">Putative l3</fullName>
    </submittedName>
</protein>